<protein>
    <submittedName>
        <fullName evidence="1">Unannotated protein</fullName>
    </submittedName>
</protein>
<name>A0A6J6SAL2_9ZZZZ</name>
<accession>A0A6J6SAL2</accession>
<dbReference type="EMBL" id="CAEZYQ010000003">
    <property type="protein sequence ID" value="CAB4731783.1"/>
    <property type="molecule type" value="Genomic_DNA"/>
</dbReference>
<dbReference type="SUPFAM" id="SSF53335">
    <property type="entry name" value="S-adenosyl-L-methionine-dependent methyltransferases"/>
    <property type="match status" value="1"/>
</dbReference>
<reference evidence="1" key="1">
    <citation type="submission" date="2020-05" db="EMBL/GenBank/DDBJ databases">
        <authorList>
            <person name="Chiriac C."/>
            <person name="Salcher M."/>
            <person name="Ghai R."/>
            <person name="Kavagutti S V."/>
        </authorList>
    </citation>
    <scope>NUCLEOTIDE SEQUENCE</scope>
</reference>
<sequence length="244" mass="26563">MSRFRLEELDRTPTPWGEVVLRRRLDPATLRVVHEIKLDDDYLMSSQFTASEEALASVALDALDGAGDRGLRVVVGGLGLGCTALRVLADARVEELLVVEALQPVIDWHVSGLLPGTRGLVQDRRSQLRCADFFDLVRKGQLGTGWDAVLVDIDHSPDHVLREDHADFYTAVGLHRVAAALAPHGVLGLWSDDPPDPEVVARLADCFGRVEDHVIVFDNELTQGTSQCTVYLASGPTTAGAWPA</sequence>
<organism evidence="1">
    <name type="scientific">freshwater metagenome</name>
    <dbReference type="NCBI Taxonomy" id="449393"/>
    <lineage>
        <taxon>unclassified sequences</taxon>
        <taxon>metagenomes</taxon>
        <taxon>ecological metagenomes</taxon>
    </lineage>
</organism>
<evidence type="ECO:0000313" key="1">
    <source>
        <dbReference type="EMBL" id="CAB4731783.1"/>
    </source>
</evidence>
<dbReference type="Gene3D" id="3.40.50.150">
    <property type="entry name" value="Vaccinia Virus protein VP39"/>
    <property type="match status" value="1"/>
</dbReference>
<gene>
    <name evidence="1" type="ORF">UFOPK2761_00558</name>
</gene>
<dbReference type="AlphaFoldDB" id="A0A6J6SAL2"/>
<dbReference type="InterPro" id="IPR029063">
    <property type="entry name" value="SAM-dependent_MTases_sf"/>
</dbReference>
<proteinExistence type="predicted"/>